<dbReference type="EMBL" id="GBXM01051367">
    <property type="protein sequence ID" value="JAH57210.1"/>
    <property type="molecule type" value="Transcribed_RNA"/>
</dbReference>
<evidence type="ECO:0000313" key="1">
    <source>
        <dbReference type="EMBL" id="JAH57210.1"/>
    </source>
</evidence>
<reference evidence="1" key="2">
    <citation type="journal article" date="2015" name="Fish Shellfish Immunol.">
        <title>Early steps in the European eel (Anguilla anguilla)-Vibrio vulnificus interaction in the gills: Role of the RtxA13 toxin.</title>
        <authorList>
            <person name="Callol A."/>
            <person name="Pajuelo D."/>
            <person name="Ebbesson L."/>
            <person name="Teles M."/>
            <person name="MacKenzie S."/>
            <person name="Amaro C."/>
        </authorList>
    </citation>
    <scope>NUCLEOTIDE SEQUENCE</scope>
</reference>
<organism evidence="1">
    <name type="scientific">Anguilla anguilla</name>
    <name type="common">European freshwater eel</name>
    <name type="synonym">Muraena anguilla</name>
    <dbReference type="NCBI Taxonomy" id="7936"/>
    <lineage>
        <taxon>Eukaryota</taxon>
        <taxon>Metazoa</taxon>
        <taxon>Chordata</taxon>
        <taxon>Craniata</taxon>
        <taxon>Vertebrata</taxon>
        <taxon>Euteleostomi</taxon>
        <taxon>Actinopterygii</taxon>
        <taxon>Neopterygii</taxon>
        <taxon>Teleostei</taxon>
        <taxon>Anguilliformes</taxon>
        <taxon>Anguillidae</taxon>
        <taxon>Anguilla</taxon>
    </lineage>
</organism>
<dbReference type="AlphaFoldDB" id="A0A0E9TW97"/>
<name>A0A0E9TW97_ANGAN</name>
<protein>
    <submittedName>
        <fullName evidence="1">Uncharacterized protein</fullName>
    </submittedName>
</protein>
<reference evidence="1" key="1">
    <citation type="submission" date="2014-11" db="EMBL/GenBank/DDBJ databases">
        <authorList>
            <person name="Amaro Gonzalez C."/>
        </authorList>
    </citation>
    <scope>NUCLEOTIDE SEQUENCE</scope>
</reference>
<sequence>MRWLKSKQLLTKRLMPITHSLSSDFCDYILSSKNFLSLLAYLVFLALQDTDNNTNKPTHMKKQLQAHEWVQKSLYATHFIPKLVQMGLDQ</sequence>
<proteinExistence type="predicted"/>
<accession>A0A0E9TW97</accession>